<dbReference type="OrthoDB" id="432010at2759"/>
<evidence type="ECO:0000256" key="2">
    <source>
        <dbReference type="ARBA" id="ARBA00023239"/>
    </source>
</evidence>
<proteinExistence type="inferred from homology"/>
<evidence type="ECO:0000256" key="3">
    <source>
        <dbReference type="RuleBase" id="RU366045"/>
    </source>
</evidence>
<sequence>MKPYNLPPGPGKSAPRLIADLLEYDPRYPRKNGQHLLVDPAPKFMGRALPPRQGPIDCRHQLMRNTHRTYTPTSPEARVNAPAKYLVATYCQNCRYRFDISVDHTRRPDKTKSCELASPFNPIHHLRLFQSTNKQEHKELNGEDRRNVLTEAHEFICTSSTCPVIVEVKIYPPRLSNVMLKLVLDPAEVDSRSRRVMASDPEKFENIEALHPLNILDYLRRYISDALYKGPDEKRGISSRNKKFALAFADECDDLLHYLGFTDSEENGPNQEDVPERTWKLPEITDSNRDFYDEVMIELGVIISSHPEREKELSGVKIPYVHIPALRDIELSLGYYDYPTRSRTVDVDLIEHPYYTSLGSLDNFTDDLIIWAYERQCECDPSNKLYYLDCLAGLANGRESSDLQETVAMTKSIGEYSLKDIDKGISKDISAFKKTLGGDSMMTLTEAAPTESGYGSGNGIKPKVSGFSGWTMAAPVSGLYAEPSVYSEFSTQDRGYICQMASELFDSIEPYESDGPTLKRISERIPDLLKAFALKVGYRAETQMHRDIAYFVRRYRSDIQSFFDNLITVDDENIEARGVLPGEFAIERFLDEPPMEYLKDETEPPPEDKVKVDEGDPELVSGSESDLNSGLYHDFILATSAYKWLIASLQREARLTRATPDLMESIQETIFSVLPPAPDPSREQSSQKYMAVFELDWDPVAFVKEQEYSEAPEEVLEKVITLTSTLNDAQAATTRSYLCQTWPVTGEQVMRLVNDSLRSKGSEVGFVFPDGTELAVRTLEAENSGRKFLVTAAGTADSVVEIGQQFAWLGAGLRSSPFESGIAICSPAIRDIRLTDMANLPVTNVVKLFCRIEFMISIPERDSSPSGQCWHSVFRNPVMVHGYPILSKKELGVGVEMPLNMMAGLIDTDRAIEFNLNVFIKGFSSMLVAVRIAEDLLIWHHLYNGTGSMISFDKIQQVPENVGLSRLDSFRHVVGWCSQCIFYAGADDADYNVQGSELPPTTAGCVLEKASISGGKLLTAGLSFALGVKDVPRHRPPNGYIMTLRNLEKKYVVLWDDDFKRGWLINGTSVLLHLVRTWLSFAAKDKYSSRFLFDPAKLINGSNHHKPDSATEVLINASNMALPIYPGSNELSEEEETKWKMGDGPEQNAEQNRRPNTEAEESLTLKRKKGYVLFENLVQHHLSIMYQMFEHQQDKAGENGIKIKRHVRTYLEGWDFFDLATDCDPRPRVASLNAMGYGWVDFIRSIGAITLLGCRFGDIIRPIAFRGICPEWASLPPDNYYLAVSAVDLKSITQRFGTTRTSPPQPVHGIVWHCPGDIVASCNGQCRRQGLVKRIRKIWKPHSDPVQVFYPKRMHEFLRLGGPEQIHSDGAIVFGHSFSWKYRWRADAAHDIEECDDASCAYDGEDVVMADPLVYDSDSEPSTKANGSSVASQNSTQASRSSSRTPSTSIFVDSNATSHRPLSSVIADLADSTIDLSRQSEWQLSPKTRHLRPLGLLNSASVSGAIALEEAFALPRLAEKTRWLASLFAVDPDKHAREINDITNERIAYMDKHGVRYQILSYTAPGVQDIWDPREAQALAVEINDYIASTIKSQPDRFGAFATLSMHDPYEAAVELHRVVTKYGFKGALVNDTQRCGPTGDSMIFYDKPEWDVFWSTVTELDVPFYLHPRNPTGRLYDTLWADRKWLVGPPLSFAHGVSLHLLGMVTNGIFDRHPKLQIIIGHLGEHIPFDMWRINHWFEDTKKPLGLNETCKRTIREYFARNIWITTSGHFSTPTLHFCMAEVGADRILFSIDYPFESFEDACGWFDSIELNESDKARIGRDNAVRLFKLQ</sequence>
<evidence type="ECO:0000259" key="5">
    <source>
        <dbReference type="Pfam" id="PF04909"/>
    </source>
</evidence>
<gene>
    <name evidence="6" type="ORF">B7463_g12058</name>
</gene>
<keyword evidence="1 3" id="KW-0210">Decarboxylase</keyword>
<dbReference type="InterPro" id="IPR006680">
    <property type="entry name" value="Amidohydro-rel"/>
</dbReference>
<evidence type="ECO:0000313" key="7">
    <source>
        <dbReference type="Proteomes" id="UP000258309"/>
    </source>
</evidence>
<accession>A0A3E2GSX2</accession>
<feature type="region of interest" description="Disordered" evidence="4">
    <location>
        <begin position="1415"/>
        <end position="1454"/>
    </location>
</feature>
<dbReference type="PANTHER" id="PTHR21240:SF31">
    <property type="entry name" value="AMIDOHYDROLASE FAMILY PROTEIN (AFU_ORTHOLOGUE AFUA_7G05840)"/>
    <property type="match status" value="1"/>
</dbReference>
<dbReference type="GO" id="GO:0019748">
    <property type="term" value="P:secondary metabolic process"/>
    <property type="evidence" value="ECO:0007669"/>
    <property type="project" value="TreeGrafter"/>
</dbReference>
<feature type="compositionally biased region" description="Basic and acidic residues" evidence="4">
    <location>
        <begin position="597"/>
        <end position="614"/>
    </location>
</feature>
<evidence type="ECO:0000313" key="6">
    <source>
        <dbReference type="EMBL" id="RFU24281.1"/>
    </source>
</evidence>
<protein>
    <recommendedName>
        <fullName evidence="5">Amidohydrolase-related domain-containing protein</fullName>
    </recommendedName>
</protein>
<dbReference type="GO" id="GO:0016787">
    <property type="term" value="F:hydrolase activity"/>
    <property type="evidence" value="ECO:0007669"/>
    <property type="project" value="InterPro"/>
</dbReference>
<name>A0A3E2GSX2_SCYLI</name>
<evidence type="ECO:0000256" key="1">
    <source>
        <dbReference type="ARBA" id="ARBA00022793"/>
    </source>
</evidence>
<dbReference type="EMBL" id="NCSJ02000474">
    <property type="protein sequence ID" value="RFU24281.1"/>
    <property type="molecule type" value="Genomic_DNA"/>
</dbReference>
<feature type="domain" description="Amidohydrolase-related" evidence="5">
    <location>
        <begin position="1530"/>
        <end position="1831"/>
    </location>
</feature>
<feature type="compositionally biased region" description="Polar residues" evidence="4">
    <location>
        <begin position="1420"/>
        <end position="1430"/>
    </location>
</feature>
<comment type="similarity">
    <text evidence="3">Belongs to the metallo-dependent hydrolases superfamily.</text>
</comment>
<feature type="non-terminal residue" evidence="6">
    <location>
        <position position="1832"/>
    </location>
</feature>
<dbReference type="Pfam" id="PF04909">
    <property type="entry name" value="Amidohydro_2"/>
    <property type="match status" value="1"/>
</dbReference>
<feature type="non-terminal residue" evidence="6">
    <location>
        <position position="1"/>
    </location>
</feature>
<dbReference type="GO" id="GO:0016831">
    <property type="term" value="F:carboxy-lyase activity"/>
    <property type="evidence" value="ECO:0007669"/>
    <property type="project" value="UniProtKB-KW"/>
</dbReference>
<feature type="region of interest" description="Disordered" evidence="4">
    <location>
        <begin position="597"/>
        <end position="625"/>
    </location>
</feature>
<evidence type="ECO:0000256" key="4">
    <source>
        <dbReference type="SAM" id="MobiDB-lite"/>
    </source>
</evidence>
<organism evidence="6 7">
    <name type="scientific">Scytalidium lignicola</name>
    <name type="common">Hyphomycete</name>
    <dbReference type="NCBI Taxonomy" id="5539"/>
    <lineage>
        <taxon>Eukaryota</taxon>
        <taxon>Fungi</taxon>
        <taxon>Dikarya</taxon>
        <taxon>Ascomycota</taxon>
        <taxon>Pezizomycotina</taxon>
        <taxon>Leotiomycetes</taxon>
        <taxon>Leotiomycetes incertae sedis</taxon>
        <taxon>Scytalidium</taxon>
    </lineage>
</organism>
<dbReference type="InterPro" id="IPR032465">
    <property type="entry name" value="ACMSD"/>
</dbReference>
<keyword evidence="2 3" id="KW-0456">Lyase</keyword>
<comment type="caution">
    <text evidence="6">The sequence shown here is derived from an EMBL/GenBank/DDBJ whole genome shotgun (WGS) entry which is preliminary data.</text>
</comment>
<dbReference type="GO" id="GO:0005829">
    <property type="term" value="C:cytosol"/>
    <property type="evidence" value="ECO:0007669"/>
    <property type="project" value="TreeGrafter"/>
</dbReference>
<feature type="compositionally biased region" description="Low complexity" evidence="4">
    <location>
        <begin position="1431"/>
        <end position="1449"/>
    </location>
</feature>
<feature type="region of interest" description="Disordered" evidence="4">
    <location>
        <begin position="1133"/>
        <end position="1162"/>
    </location>
</feature>
<keyword evidence="7" id="KW-1185">Reference proteome</keyword>
<dbReference type="FunFam" id="3.20.20.140:FF:000043">
    <property type="entry name" value="Amidohydrolase family protein"/>
    <property type="match status" value="1"/>
</dbReference>
<reference evidence="6 7" key="1">
    <citation type="submission" date="2018-05" db="EMBL/GenBank/DDBJ databases">
        <title>Draft genome sequence of Scytalidium lignicola DSM 105466, a ubiquitous saprotrophic fungus.</title>
        <authorList>
            <person name="Buettner E."/>
            <person name="Gebauer A.M."/>
            <person name="Hofrichter M."/>
            <person name="Liers C."/>
            <person name="Kellner H."/>
        </authorList>
    </citation>
    <scope>NUCLEOTIDE SEQUENCE [LARGE SCALE GENOMIC DNA]</scope>
    <source>
        <strain evidence="6 7">DSM 105466</strain>
    </source>
</reference>
<dbReference type="SUPFAM" id="SSF51556">
    <property type="entry name" value="Metallo-dependent hydrolases"/>
    <property type="match status" value="1"/>
</dbReference>
<dbReference type="PANTHER" id="PTHR21240">
    <property type="entry name" value="2-AMINO-3-CARBOXYLMUCONATE-6-SEMIALDEHYDE DECARBOXYLASE"/>
    <property type="match status" value="1"/>
</dbReference>
<dbReference type="InterPro" id="IPR032466">
    <property type="entry name" value="Metal_Hydrolase"/>
</dbReference>
<dbReference type="STRING" id="5539.A0A3E2GSX2"/>
<dbReference type="Proteomes" id="UP000258309">
    <property type="component" value="Unassembled WGS sequence"/>
</dbReference>
<dbReference type="Gene3D" id="3.20.20.140">
    <property type="entry name" value="Metal-dependent hydrolases"/>
    <property type="match status" value="1"/>
</dbReference>